<sequence length="241" mass="26660">MNKKIDYGSLDAAQRLAFCRGELPSASAFKDLETERQALAFLLKRFVDGEHDQDENQAERHMYHDEAQTLLAYLGGDLPGHTLVPDEALRTQREQIQKLSADEQEAADLCDRLSDLLRNTAIEVRGPEEPLKRHGFSDLPSRVKAAVAERGQLKAFAVEMINASFEGGSFDGGDIQDIAVKHGLLRIEQREDECGEGCACREYGFPAECYRKTPILGAGPKEIATQSADNENVSRHEGGQT</sequence>
<dbReference type="EMBL" id="LR590482">
    <property type="protein sequence ID" value="VTQ87953.1"/>
    <property type="molecule type" value="Genomic_DNA"/>
</dbReference>
<organism evidence="1 2">
    <name type="scientific">Pseudomonas synxantha</name>
    <dbReference type="NCBI Taxonomy" id="47883"/>
    <lineage>
        <taxon>Bacteria</taxon>
        <taxon>Pseudomonadati</taxon>
        <taxon>Pseudomonadota</taxon>
        <taxon>Gammaproteobacteria</taxon>
        <taxon>Pseudomonadales</taxon>
        <taxon>Pseudomonadaceae</taxon>
        <taxon>Pseudomonas</taxon>
    </lineage>
</organism>
<dbReference type="AlphaFoldDB" id="A0AAX3I004"/>
<accession>A0AAX3I004</accession>
<evidence type="ECO:0000313" key="2">
    <source>
        <dbReference type="Proteomes" id="UP000306562"/>
    </source>
</evidence>
<evidence type="ECO:0000313" key="1">
    <source>
        <dbReference type="EMBL" id="VTQ87953.1"/>
    </source>
</evidence>
<dbReference type="Proteomes" id="UP000306562">
    <property type="component" value="Chromosome"/>
</dbReference>
<proteinExistence type="predicted"/>
<dbReference type="RefSeq" id="WP_057024730.1">
    <property type="nucleotide sequence ID" value="NZ_CBCSGQ010000022.1"/>
</dbReference>
<reference evidence="1 2" key="1">
    <citation type="submission" date="2019-05" db="EMBL/GenBank/DDBJ databases">
        <authorList>
            <consortium name="Pathogen Informatics"/>
        </authorList>
    </citation>
    <scope>NUCLEOTIDE SEQUENCE [LARGE SCALE GENOMIC DNA]</scope>
    <source>
        <strain evidence="1 2">NCTC10696</strain>
    </source>
</reference>
<gene>
    <name evidence="1" type="ORF">NCTC10696_00295</name>
</gene>
<name>A0AAX3I004_9PSED</name>
<evidence type="ECO:0008006" key="3">
    <source>
        <dbReference type="Google" id="ProtNLM"/>
    </source>
</evidence>
<protein>
    <recommendedName>
        <fullName evidence="3">Phage protein</fullName>
    </recommendedName>
</protein>